<dbReference type="PANTHER" id="PTHR33525">
    <property type="match status" value="1"/>
</dbReference>
<evidence type="ECO:0000259" key="1">
    <source>
        <dbReference type="PROSITE" id="PS51833"/>
    </source>
</evidence>
<dbReference type="SUPFAM" id="SSF109604">
    <property type="entry name" value="HD-domain/PDEase-like"/>
    <property type="match status" value="1"/>
</dbReference>
<dbReference type="OrthoDB" id="9803649at2"/>
<gene>
    <name evidence="2" type="ORF">BerOc1_01743</name>
</gene>
<name>A0A1J5MV19_9BACT</name>
<dbReference type="InterPro" id="IPR003607">
    <property type="entry name" value="HD/PDEase_dom"/>
</dbReference>
<dbReference type="InterPro" id="IPR013976">
    <property type="entry name" value="HDOD"/>
</dbReference>
<accession>A0A1J5MV19</accession>
<proteinExistence type="predicted"/>
<dbReference type="Gene3D" id="1.10.3210.10">
    <property type="entry name" value="Hypothetical protein af1432"/>
    <property type="match status" value="1"/>
</dbReference>
<evidence type="ECO:0000313" key="2">
    <source>
        <dbReference type="EMBL" id="OIQ49818.1"/>
    </source>
</evidence>
<evidence type="ECO:0000313" key="3">
    <source>
        <dbReference type="Proteomes" id="UP000181901"/>
    </source>
</evidence>
<dbReference type="Pfam" id="PF08668">
    <property type="entry name" value="HDOD"/>
    <property type="match status" value="1"/>
</dbReference>
<comment type="caution">
    <text evidence="2">The sequence shown here is derived from an EMBL/GenBank/DDBJ whole genome shotgun (WGS) entry which is preliminary data.</text>
</comment>
<dbReference type="CDD" id="cd00077">
    <property type="entry name" value="HDc"/>
    <property type="match status" value="1"/>
</dbReference>
<dbReference type="SMART" id="SM00471">
    <property type="entry name" value="HDc"/>
    <property type="match status" value="1"/>
</dbReference>
<keyword evidence="3" id="KW-1185">Reference proteome</keyword>
<sequence>MATKHIDELKPGMVLASDLVAKDGRLLFKSGTELAENQLQLLKRVGIPEADVQPDLADLTEDDLLAIEDYVREFFLYVNPDHPAVIEMFHIALELTARAVVEGWKLPDLEERRAANVEHLDDIFITGMGTPETIVEHETELASFPDIFFRIKEVLEDDAASADRIAKVVSTDIGLSAKLLKLVNSPLYGFPQTIDSISRAVALVGGKELSTLALGISAINYFQDIPPELVDMQSFWRHSITCGIFARMLAGTQSGLSPERFFIGGLLHDVGRLILFKKLPYASTEAMLFARENCLPLVEAEMAVMELCHTDISKPLLAAWKFPESLALMINYHHNPMEYPNPLEPAIVHVADNLTNAVEIAQGGMYVMPGLDEQAWELLGIDPEKTLNEAVSQYAEQIDIVMSAFF</sequence>
<protein>
    <submittedName>
        <fullName evidence="2">HDOD domain protein</fullName>
    </submittedName>
</protein>
<dbReference type="InterPro" id="IPR052340">
    <property type="entry name" value="RNase_Y/CdgJ"/>
</dbReference>
<feature type="domain" description="HDOD" evidence="1">
    <location>
        <begin position="141"/>
        <end position="336"/>
    </location>
</feature>
<dbReference type="PANTHER" id="PTHR33525:SF3">
    <property type="entry name" value="RIBONUCLEASE Y"/>
    <property type="match status" value="1"/>
</dbReference>
<reference evidence="2 3" key="1">
    <citation type="submission" date="2015-09" db="EMBL/GenBank/DDBJ databases">
        <title>Genome of Desulfovibrio dechloracetivorans BerOc1, a mercury methylating strain isolated from highly hydrocarbons and metals contaminated coastal sediments.</title>
        <authorList>
            <person name="Goni Urriza M."/>
            <person name="Gassie C."/>
            <person name="Bouchez O."/>
            <person name="Klopp C."/>
            <person name="Ranchou-Peyruse A."/>
            <person name="Remy G."/>
        </authorList>
    </citation>
    <scope>NUCLEOTIDE SEQUENCE [LARGE SCALE GENOMIC DNA]</scope>
    <source>
        <strain evidence="2 3">BerOc1</strain>
    </source>
</reference>
<dbReference type="RefSeq" id="WP_071545304.1">
    <property type="nucleotide sequence ID" value="NZ_LKAQ01000004.1"/>
</dbReference>
<dbReference type="Proteomes" id="UP000181901">
    <property type="component" value="Unassembled WGS sequence"/>
</dbReference>
<dbReference type="EMBL" id="LKAQ01000004">
    <property type="protein sequence ID" value="OIQ49818.1"/>
    <property type="molecule type" value="Genomic_DNA"/>
</dbReference>
<organism evidence="2 3">
    <name type="scientific">Pseudodesulfovibrio hydrargyri</name>
    <dbReference type="NCBI Taxonomy" id="2125990"/>
    <lineage>
        <taxon>Bacteria</taxon>
        <taxon>Pseudomonadati</taxon>
        <taxon>Thermodesulfobacteriota</taxon>
        <taxon>Desulfovibrionia</taxon>
        <taxon>Desulfovibrionales</taxon>
        <taxon>Desulfovibrionaceae</taxon>
    </lineage>
</organism>
<dbReference type="PROSITE" id="PS51833">
    <property type="entry name" value="HDOD"/>
    <property type="match status" value="1"/>
</dbReference>
<dbReference type="AlphaFoldDB" id="A0A1J5MV19"/>